<dbReference type="InterPro" id="IPR036465">
    <property type="entry name" value="vWFA_dom_sf"/>
</dbReference>
<dbReference type="EMBL" id="LR797534">
    <property type="protein sequence ID" value="CAB4223074.1"/>
    <property type="molecule type" value="Genomic_DNA"/>
</dbReference>
<evidence type="ECO:0008006" key="6">
    <source>
        <dbReference type="Google" id="ProtNLM"/>
    </source>
</evidence>
<dbReference type="Gene3D" id="3.40.50.410">
    <property type="entry name" value="von Willebrand factor, type A domain"/>
    <property type="match status" value="1"/>
</dbReference>
<evidence type="ECO:0000313" key="4">
    <source>
        <dbReference type="EMBL" id="CAB4177117.1"/>
    </source>
</evidence>
<name>A0A6J5Q388_9CAUD</name>
<dbReference type="EMBL" id="LR796858">
    <property type="protein sequence ID" value="CAB4170853.1"/>
    <property type="molecule type" value="Genomic_DNA"/>
</dbReference>
<feature type="region of interest" description="Disordered" evidence="1">
    <location>
        <begin position="184"/>
        <end position="237"/>
    </location>
</feature>
<sequence length="682" mass="77652">MIQNKSVDMLAKLLANEDITIQHGACHTASFDIMSRTLTLPQWANSSPEVIDMLVAHEVGHALFTTEEYHKDEIKSKSFFGYLNILEDIRIEKFMKAKYPGIRKTFNVGYGQLNEKDFFGVKTKDLKDLILIDKINLYFKAGFTCGVSFTPEEKVFVHRAERTTTIQEIIDLAKDMHDFTKDEIESEEAQQELEDDVDGDIDIDGYGDSEDGMEEQENATQSEPQQKKSDKTQPITNTQFERKVSELSDTSIVYNYLTLGEFDYEPFVSHKEVTSHINKMKSLWGEQFASTNENSHIKQFKLDATPTVNYLVKEFEMKKAATLYKRATVSKVGQLDTRKLHAYKLKDDIFKRITTVPEGKNHGMLFLLDWSGSMDQCIQQTVDQVINLVMFCKKAQIKFQVLAFTDNYDNNESLKTANKLRKYVPGVGSNVIDPNSNGLSLLEMFSSEMSNSEFNNMITELKSPHFYSILRLGSTPLNEALIHMYRYAPMFKNKFNLEKLTLITLTDGGADSIKLQDGMHIASYRYDDKKVRVNVKNVLVDTKTKKHYEIDTRNGSTSSNTTNVLLRLIKNSIDITIIGFYLTRLNSRYLESAVISNSTSEDHEVVAARLKTEMSKNGYSTLGGSGRDELFIIPLKTDIKQFSLEGINGTKTAAQIAREFGKSFNNTKKSRILLNKFIDYVA</sequence>
<protein>
    <recommendedName>
        <fullName evidence="6">VWFA domain containing protein</fullName>
    </recommendedName>
</protein>
<dbReference type="EMBL" id="LR796815">
    <property type="protein sequence ID" value="CAB4167968.1"/>
    <property type="molecule type" value="Genomic_DNA"/>
</dbReference>
<gene>
    <name evidence="5" type="ORF">UFOVP1666_117</name>
    <name evidence="2" type="ORF">UFOVP867_72</name>
    <name evidence="3" type="ORF">UFOVP913_126</name>
    <name evidence="4" type="ORF">UFOVP993_179</name>
</gene>
<proteinExistence type="predicted"/>
<dbReference type="EMBL" id="LR796944">
    <property type="protein sequence ID" value="CAB4177117.1"/>
    <property type="molecule type" value="Genomic_DNA"/>
</dbReference>
<evidence type="ECO:0000313" key="3">
    <source>
        <dbReference type="EMBL" id="CAB4170853.1"/>
    </source>
</evidence>
<organism evidence="4">
    <name type="scientific">uncultured Caudovirales phage</name>
    <dbReference type="NCBI Taxonomy" id="2100421"/>
    <lineage>
        <taxon>Viruses</taxon>
        <taxon>Duplodnaviria</taxon>
        <taxon>Heunggongvirae</taxon>
        <taxon>Uroviricota</taxon>
        <taxon>Caudoviricetes</taxon>
        <taxon>Peduoviridae</taxon>
        <taxon>Maltschvirus</taxon>
        <taxon>Maltschvirus maltsch</taxon>
    </lineage>
</organism>
<evidence type="ECO:0000313" key="5">
    <source>
        <dbReference type="EMBL" id="CAB4223074.1"/>
    </source>
</evidence>
<accession>A0A6J5Q388</accession>
<evidence type="ECO:0000256" key="1">
    <source>
        <dbReference type="SAM" id="MobiDB-lite"/>
    </source>
</evidence>
<evidence type="ECO:0000313" key="2">
    <source>
        <dbReference type="EMBL" id="CAB4167968.1"/>
    </source>
</evidence>
<dbReference type="SUPFAM" id="SSF53300">
    <property type="entry name" value="vWA-like"/>
    <property type="match status" value="1"/>
</dbReference>
<reference evidence="4" key="1">
    <citation type="submission" date="2020-05" db="EMBL/GenBank/DDBJ databases">
        <authorList>
            <person name="Chiriac C."/>
            <person name="Salcher M."/>
            <person name="Ghai R."/>
            <person name="Kavagutti S V."/>
        </authorList>
    </citation>
    <scope>NUCLEOTIDE SEQUENCE</scope>
</reference>
<feature type="compositionally biased region" description="Acidic residues" evidence="1">
    <location>
        <begin position="184"/>
        <end position="217"/>
    </location>
</feature>